<evidence type="ECO:0000256" key="3">
    <source>
        <dbReference type="ARBA" id="ARBA00022741"/>
    </source>
</evidence>
<protein>
    <submittedName>
        <fullName evidence="10">Protein kinase domain-containing protein</fullName>
    </submittedName>
</protein>
<reference evidence="10" key="1">
    <citation type="submission" date="2016-11" db="UniProtKB">
        <authorList>
            <consortium name="WormBaseParasite"/>
        </authorList>
    </citation>
    <scope>IDENTIFICATION</scope>
</reference>
<evidence type="ECO:0000313" key="10">
    <source>
        <dbReference type="WBParaSite" id="Csp11.Scaffold629.g14017.t1"/>
    </source>
</evidence>
<keyword evidence="9" id="KW-1185">Reference proteome</keyword>
<keyword evidence="5" id="KW-0067">ATP-binding</keyword>
<dbReference type="AlphaFoldDB" id="A0A1I7U1W8"/>
<keyword evidence="2" id="KW-0808">Transferase</keyword>
<sequence length="274" mass="31176">MSKRNLGTMETDSQNMEEHPEKLSRSNAPVASPTAINQLPTTSRQSTSNQGSSGKAPSLQVPTIKISCAELDSVPEDEYGENGFARIDIEQEIGGQFDTLKFLGFGAYATIWLVKNRVDGKYEALKITKSNPDYEETVMREVQFMNYMIKLGTHENIVEFLGFTEINVDRAIHQVLRFEVLGPNLDEVLQSELKFHPDVLKNMIKQLLKAVEYIHRQHIIHMDIKTENIMFAICDEDIQMMAIRSYASNNIYHLDLTSADSKFTLKLADLDWQL</sequence>
<keyword evidence="4" id="KW-0418">Kinase</keyword>
<dbReference type="GO" id="GO:0004674">
    <property type="term" value="F:protein serine/threonine kinase activity"/>
    <property type="evidence" value="ECO:0007669"/>
    <property type="project" value="UniProtKB-KW"/>
</dbReference>
<feature type="domain" description="Protein kinase" evidence="8">
    <location>
        <begin position="97"/>
        <end position="274"/>
    </location>
</feature>
<dbReference type="Gene3D" id="3.30.200.20">
    <property type="entry name" value="Phosphorylase Kinase, domain 1"/>
    <property type="match status" value="1"/>
</dbReference>
<dbReference type="GO" id="GO:0005524">
    <property type="term" value="F:ATP binding"/>
    <property type="evidence" value="ECO:0007669"/>
    <property type="project" value="UniProtKB-KW"/>
</dbReference>
<keyword evidence="3" id="KW-0547">Nucleotide-binding</keyword>
<accession>A0A1I7U1W8</accession>
<dbReference type="eggNOG" id="KOG1290">
    <property type="taxonomic scope" value="Eukaryota"/>
</dbReference>
<dbReference type="Pfam" id="PF00069">
    <property type="entry name" value="Pkinase"/>
    <property type="match status" value="1"/>
</dbReference>
<evidence type="ECO:0000259" key="8">
    <source>
        <dbReference type="PROSITE" id="PS50011"/>
    </source>
</evidence>
<evidence type="ECO:0000256" key="1">
    <source>
        <dbReference type="ARBA" id="ARBA00022527"/>
    </source>
</evidence>
<dbReference type="WBParaSite" id="Csp11.Scaffold629.g14017.t1">
    <property type="protein sequence ID" value="Csp11.Scaffold629.g14017.t1"/>
    <property type="gene ID" value="Csp11.Scaffold629.g14017"/>
</dbReference>
<evidence type="ECO:0000256" key="4">
    <source>
        <dbReference type="ARBA" id="ARBA00022777"/>
    </source>
</evidence>
<dbReference type="InterPro" id="IPR000719">
    <property type="entry name" value="Prot_kinase_dom"/>
</dbReference>
<evidence type="ECO:0000313" key="9">
    <source>
        <dbReference type="Proteomes" id="UP000095282"/>
    </source>
</evidence>
<comment type="similarity">
    <text evidence="6">Belongs to the protein kinase superfamily. CMGC Ser/Thr protein kinase family. Lammer subfamily.</text>
</comment>
<feature type="compositionally biased region" description="Polar residues" evidence="7">
    <location>
        <begin position="25"/>
        <end position="55"/>
    </location>
</feature>
<dbReference type="Proteomes" id="UP000095282">
    <property type="component" value="Unplaced"/>
</dbReference>
<dbReference type="InterPro" id="IPR008271">
    <property type="entry name" value="Ser/Thr_kinase_AS"/>
</dbReference>
<evidence type="ECO:0000256" key="5">
    <source>
        <dbReference type="ARBA" id="ARBA00022840"/>
    </source>
</evidence>
<dbReference type="STRING" id="1561998.A0A1I7U1W8"/>
<dbReference type="PANTHER" id="PTHR45646:SF2">
    <property type="entry name" value="PROTEIN KINASE DOMAIN-CONTAINING PROTEIN"/>
    <property type="match status" value="1"/>
</dbReference>
<dbReference type="Gene3D" id="1.10.510.10">
    <property type="entry name" value="Transferase(Phosphotransferase) domain 1"/>
    <property type="match status" value="1"/>
</dbReference>
<evidence type="ECO:0000256" key="2">
    <source>
        <dbReference type="ARBA" id="ARBA00022679"/>
    </source>
</evidence>
<dbReference type="InterPro" id="IPR051175">
    <property type="entry name" value="CLK_kinases"/>
</dbReference>
<name>A0A1I7U1W8_9PELO</name>
<dbReference type="SUPFAM" id="SSF56112">
    <property type="entry name" value="Protein kinase-like (PK-like)"/>
    <property type="match status" value="1"/>
</dbReference>
<evidence type="ECO:0000256" key="6">
    <source>
        <dbReference type="ARBA" id="ARBA00037966"/>
    </source>
</evidence>
<feature type="region of interest" description="Disordered" evidence="7">
    <location>
        <begin position="1"/>
        <end position="59"/>
    </location>
</feature>
<organism evidence="9 10">
    <name type="scientific">Caenorhabditis tropicalis</name>
    <dbReference type="NCBI Taxonomy" id="1561998"/>
    <lineage>
        <taxon>Eukaryota</taxon>
        <taxon>Metazoa</taxon>
        <taxon>Ecdysozoa</taxon>
        <taxon>Nematoda</taxon>
        <taxon>Chromadorea</taxon>
        <taxon>Rhabditida</taxon>
        <taxon>Rhabditina</taxon>
        <taxon>Rhabditomorpha</taxon>
        <taxon>Rhabditoidea</taxon>
        <taxon>Rhabditidae</taxon>
        <taxon>Peloderinae</taxon>
        <taxon>Caenorhabditis</taxon>
    </lineage>
</organism>
<proteinExistence type="inferred from homology"/>
<dbReference type="PANTHER" id="PTHR45646">
    <property type="entry name" value="SERINE/THREONINE-PROTEIN KINASE DOA-RELATED"/>
    <property type="match status" value="1"/>
</dbReference>
<evidence type="ECO:0000256" key="7">
    <source>
        <dbReference type="SAM" id="MobiDB-lite"/>
    </source>
</evidence>
<keyword evidence="1" id="KW-0723">Serine/threonine-protein kinase</keyword>
<dbReference type="SMART" id="SM00220">
    <property type="entry name" value="S_TKc"/>
    <property type="match status" value="1"/>
</dbReference>
<dbReference type="InterPro" id="IPR011009">
    <property type="entry name" value="Kinase-like_dom_sf"/>
</dbReference>
<dbReference type="PROSITE" id="PS00108">
    <property type="entry name" value="PROTEIN_KINASE_ST"/>
    <property type="match status" value="1"/>
</dbReference>
<dbReference type="PROSITE" id="PS50011">
    <property type="entry name" value="PROTEIN_KINASE_DOM"/>
    <property type="match status" value="1"/>
</dbReference>